<keyword evidence="10" id="KW-0472">Membrane</keyword>
<evidence type="ECO:0000256" key="2">
    <source>
        <dbReference type="ARBA" id="ARBA00022448"/>
    </source>
</evidence>
<dbReference type="KEGG" id="rme:Rmet_0797"/>
<dbReference type="SUPFAM" id="SSF52540">
    <property type="entry name" value="P-loop containing nucleoside triphosphate hydrolases"/>
    <property type="match status" value="2"/>
</dbReference>
<dbReference type="EMBL" id="CP000352">
    <property type="protein sequence ID" value="ABF07683.1"/>
    <property type="molecule type" value="Genomic_DNA"/>
</dbReference>
<dbReference type="InterPro" id="IPR003593">
    <property type="entry name" value="AAA+_ATPase"/>
</dbReference>
<dbReference type="PANTHER" id="PTHR43790:SF4">
    <property type="entry name" value="GUANOSINE IMPORT ATP-BINDING PROTEIN NUPO"/>
    <property type="match status" value="1"/>
</dbReference>
<evidence type="ECO:0000256" key="10">
    <source>
        <dbReference type="ARBA" id="ARBA00023136"/>
    </source>
</evidence>
<keyword evidence="8" id="KW-0067">ATP-binding</keyword>
<proteinExistence type="predicted"/>
<sequence length="537" mass="56817">MPDLNVAATTIRAASVTLQTPSRLALAHITKRYPGVTANDDVSLSVAPGEIHAVLGENGAGKSTLMKIIFGAVRPDAGEVHFNGAPVSINSPHDARNLGIAMVFQHFSLFDTLTVTENIALGLPPKDIGSMKQLAERIRATAERYGLPLEPHRHVHTLSVGERQRVEIVRALLANPQLLILDEPTSVLTPQAVETLFVTLRQLAAEGTSILYISHKLDEIRALCHHATVMRMGKVTGVCDPREQSAASLSRMMIGGEPPREARVTAERGPVRLAVRDLSLPPTHQFATELQRISLDVHAGEIVGIAGVSGNGQQELLAALSGEDARTAGTAVHLDGKAVGKLDARGRRRAGLAFVPEERLGRGAVPGMSLSANTLLSHQTPPFVRHGMVSPKAADGLAAGIINRFRVKASGPAALARSLSGGNLQKFIVGREIETGPKVLIVAQPTWGVDVGAAAQIHNEILALKATGCAILVVSEELDELFAICDRLHVVAKGHLSPSIPVESATREQVGLWMSGLWEGGPASEHDGVAAEVTAHG</sequence>
<dbReference type="AlphaFoldDB" id="Q1LQ93"/>
<evidence type="ECO:0000256" key="9">
    <source>
        <dbReference type="ARBA" id="ARBA00022967"/>
    </source>
</evidence>
<dbReference type="PROSITE" id="PS50893">
    <property type="entry name" value="ABC_TRANSPORTER_2"/>
    <property type="match status" value="2"/>
</dbReference>
<keyword evidence="4" id="KW-0997">Cell inner membrane</keyword>
<evidence type="ECO:0000256" key="4">
    <source>
        <dbReference type="ARBA" id="ARBA00022519"/>
    </source>
</evidence>
<dbReference type="PROSITE" id="PS00211">
    <property type="entry name" value="ABC_TRANSPORTER_1"/>
    <property type="match status" value="2"/>
</dbReference>
<dbReference type="GO" id="GO:0016887">
    <property type="term" value="F:ATP hydrolysis activity"/>
    <property type="evidence" value="ECO:0007669"/>
    <property type="project" value="InterPro"/>
</dbReference>
<organism evidence="12 13">
    <name type="scientific">Cupriavidus metallidurans (strain ATCC 43123 / DSM 2839 / NBRC 102507 / CH34)</name>
    <name type="common">Ralstonia metallidurans</name>
    <dbReference type="NCBI Taxonomy" id="266264"/>
    <lineage>
        <taxon>Bacteria</taxon>
        <taxon>Pseudomonadati</taxon>
        <taxon>Pseudomonadota</taxon>
        <taxon>Betaproteobacteria</taxon>
        <taxon>Burkholderiales</taxon>
        <taxon>Burkholderiaceae</taxon>
        <taxon>Cupriavidus</taxon>
    </lineage>
</organism>
<evidence type="ECO:0000256" key="6">
    <source>
        <dbReference type="ARBA" id="ARBA00022737"/>
    </source>
</evidence>
<dbReference type="Gene3D" id="3.40.50.300">
    <property type="entry name" value="P-loop containing nucleotide triphosphate hydrolases"/>
    <property type="match status" value="2"/>
</dbReference>
<dbReference type="InterPro" id="IPR017871">
    <property type="entry name" value="ABC_transporter-like_CS"/>
</dbReference>
<dbReference type="eggNOG" id="COG3845">
    <property type="taxonomic scope" value="Bacteria"/>
</dbReference>
<evidence type="ECO:0000256" key="1">
    <source>
        <dbReference type="ARBA" id="ARBA00004202"/>
    </source>
</evidence>
<dbReference type="GO" id="GO:0005524">
    <property type="term" value="F:ATP binding"/>
    <property type="evidence" value="ECO:0007669"/>
    <property type="project" value="UniProtKB-KW"/>
</dbReference>
<dbReference type="HOGENOM" id="CLU_000604_92_0_4"/>
<dbReference type="EC" id="3.6.3.17" evidence="12"/>
<evidence type="ECO:0000313" key="12">
    <source>
        <dbReference type="EMBL" id="ABF07683.1"/>
    </source>
</evidence>
<evidence type="ECO:0000313" key="13">
    <source>
        <dbReference type="Proteomes" id="UP000002429"/>
    </source>
</evidence>
<name>Q1LQ93_CUPMC</name>
<keyword evidence="2" id="KW-0813">Transport</keyword>
<dbReference type="CDD" id="cd03216">
    <property type="entry name" value="ABC_Carb_Monos_I"/>
    <property type="match status" value="1"/>
</dbReference>
<dbReference type="Proteomes" id="UP000002429">
    <property type="component" value="Chromosome"/>
</dbReference>
<keyword evidence="5" id="KW-0762">Sugar transport</keyword>
<dbReference type="CDD" id="cd03215">
    <property type="entry name" value="ABC_Carb_Monos_II"/>
    <property type="match status" value="1"/>
</dbReference>
<keyword evidence="3" id="KW-1003">Cell membrane</keyword>
<evidence type="ECO:0000256" key="7">
    <source>
        <dbReference type="ARBA" id="ARBA00022741"/>
    </source>
</evidence>
<dbReference type="PANTHER" id="PTHR43790">
    <property type="entry name" value="CARBOHYDRATE TRANSPORT ATP-BINDING PROTEIN MG119-RELATED"/>
    <property type="match status" value="1"/>
</dbReference>
<reference evidence="13" key="1">
    <citation type="journal article" date="2010" name="PLoS ONE">
        <title>The complete genome sequence of Cupriavidus metallidurans strain CH34, a master survivalist in harsh and anthropogenic environments.</title>
        <authorList>
            <person name="Janssen P.J."/>
            <person name="Van Houdt R."/>
            <person name="Moors H."/>
            <person name="Monsieurs P."/>
            <person name="Morin N."/>
            <person name="Michaux A."/>
            <person name="Benotmane M.A."/>
            <person name="Leys N."/>
            <person name="Vallaeys T."/>
            <person name="Lapidus A."/>
            <person name="Monchy S."/>
            <person name="Medigue C."/>
            <person name="Taghavi S."/>
            <person name="McCorkle S."/>
            <person name="Dunn J."/>
            <person name="van der Lelie D."/>
            <person name="Mergeay M."/>
        </authorList>
    </citation>
    <scope>NUCLEOTIDE SEQUENCE [LARGE SCALE GENOMIC DNA]</scope>
    <source>
        <strain evidence="13">ATCC 43123 / DSM 2839 / NBRC 102507 / CH34</strain>
    </source>
</reference>
<dbReference type="Pfam" id="PF00005">
    <property type="entry name" value="ABC_tran"/>
    <property type="match status" value="2"/>
</dbReference>
<comment type="subcellular location">
    <subcellularLocation>
        <location evidence="1">Cell membrane</location>
        <topology evidence="1">Peripheral membrane protein</topology>
    </subcellularLocation>
</comment>
<dbReference type="FunFam" id="3.40.50.300:FF:000127">
    <property type="entry name" value="Ribose import ATP-binding protein RbsA"/>
    <property type="match status" value="1"/>
</dbReference>
<protein>
    <submittedName>
        <fullName evidence="12">Sugar ATP binding abc transporter protein ATPase component: CUT2 family</fullName>
        <ecNumber evidence="12">3.6.3.17</ecNumber>
    </submittedName>
</protein>
<keyword evidence="7" id="KW-0547">Nucleotide-binding</keyword>
<accession>Q1LQ93</accession>
<dbReference type="InterPro" id="IPR003439">
    <property type="entry name" value="ABC_transporter-like_ATP-bd"/>
</dbReference>
<dbReference type="InterPro" id="IPR027417">
    <property type="entry name" value="P-loop_NTPase"/>
</dbReference>
<dbReference type="GO" id="GO:0005886">
    <property type="term" value="C:plasma membrane"/>
    <property type="evidence" value="ECO:0007669"/>
    <property type="project" value="UniProtKB-SubCell"/>
</dbReference>
<feature type="domain" description="ABC transporter" evidence="11">
    <location>
        <begin position="275"/>
        <end position="518"/>
    </location>
</feature>
<evidence type="ECO:0000256" key="8">
    <source>
        <dbReference type="ARBA" id="ARBA00022840"/>
    </source>
</evidence>
<evidence type="ECO:0000256" key="3">
    <source>
        <dbReference type="ARBA" id="ARBA00022475"/>
    </source>
</evidence>
<gene>
    <name evidence="12" type="ordered locus">Rmet_0797</name>
</gene>
<dbReference type="InterPro" id="IPR050107">
    <property type="entry name" value="ABC_carbohydrate_import_ATPase"/>
</dbReference>
<dbReference type="SMART" id="SM00382">
    <property type="entry name" value="AAA"/>
    <property type="match status" value="1"/>
</dbReference>
<keyword evidence="12" id="KW-0378">Hydrolase</keyword>
<feature type="domain" description="ABC transporter" evidence="11">
    <location>
        <begin position="24"/>
        <end position="257"/>
    </location>
</feature>
<dbReference type="STRING" id="266264.Rmet_0797"/>
<keyword evidence="6" id="KW-0677">Repeat</keyword>
<evidence type="ECO:0000259" key="11">
    <source>
        <dbReference type="PROSITE" id="PS50893"/>
    </source>
</evidence>
<evidence type="ECO:0000256" key="5">
    <source>
        <dbReference type="ARBA" id="ARBA00022597"/>
    </source>
</evidence>
<keyword evidence="9" id="KW-1278">Translocase</keyword>
<keyword evidence="13" id="KW-1185">Reference proteome</keyword>